<dbReference type="Gene3D" id="1.20.1420.60">
    <property type="match status" value="1"/>
</dbReference>
<name>A0A3B0C9A1_9FLAO</name>
<keyword evidence="3" id="KW-1185">Reference proteome</keyword>
<proteinExistence type="predicted"/>
<dbReference type="EMBL" id="RBCJ01000002">
    <property type="protein sequence ID" value="RKN81044.1"/>
    <property type="molecule type" value="Genomic_DNA"/>
</dbReference>
<feature type="domain" description="DNA mimic protein DMP19 C-terminal" evidence="1">
    <location>
        <begin position="89"/>
        <end position="181"/>
    </location>
</feature>
<evidence type="ECO:0000259" key="1">
    <source>
        <dbReference type="Pfam" id="PF14300"/>
    </source>
</evidence>
<dbReference type="Pfam" id="PF14300">
    <property type="entry name" value="DMP19"/>
    <property type="match status" value="1"/>
</dbReference>
<organism evidence="2 3">
    <name type="scientific">Ulvibacterium marinum</name>
    <dbReference type="NCBI Taxonomy" id="2419782"/>
    <lineage>
        <taxon>Bacteria</taxon>
        <taxon>Pseudomonadati</taxon>
        <taxon>Bacteroidota</taxon>
        <taxon>Flavobacteriia</taxon>
        <taxon>Flavobacteriales</taxon>
        <taxon>Flavobacteriaceae</taxon>
        <taxon>Ulvibacterium</taxon>
    </lineage>
</organism>
<evidence type="ECO:0000313" key="2">
    <source>
        <dbReference type="EMBL" id="RKN81044.1"/>
    </source>
</evidence>
<comment type="caution">
    <text evidence="2">The sequence shown here is derived from an EMBL/GenBank/DDBJ whole genome shotgun (WGS) entry which is preliminary data.</text>
</comment>
<reference evidence="2 3" key="1">
    <citation type="submission" date="2018-10" db="EMBL/GenBank/DDBJ databases">
        <title>Ulvibacterium marinum gen. nov., sp. nov., a novel marine bacterium of the family Flavobacteriaceae, isolated from a culture of the green alga Ulva prolifera.</title>
        <authorList>
            <person name="Zhang Z."/>
        </authorList>
    </citation>
    <scope>NUCLEOTIDE SEQUENCE [LARGE SCALE GENOMIC DNA]</scope>
    <source>
        <strain evidence="2 3">CCMM003</strain>
    </source>
</reference>
<dbReference type="AlphaFoldDB" id="A0A3B0C9A1"/>
<evidence type="ECO:0000313" key="3">
    <source>
        <dbReference type="Proteomes" id="UP000276603"/>
    </source>
</evidence>
<dbReference type="InterPro" id="IPR025402">
    <property type="entry name" value="DMP19_C"/>
</dbReference>
<gene>
    <name evidence="2" type="ORF">D7Z94_08825</name>
</gene>
<protein>
    <submittedName>
        <fullName evidence="2">DUF4375 domain-containing protein</fullName>
    </submittedName>
</protein>
<accession>A0A3B0C9A1</accession>
<sequence length="183" mass="21158">MEMKNELLSNSFITWICFKKSQGTLKFKKRMKNIITIILASIFIFSCKQKTREPESPYGKIGTAKALQKAIKESEISDQQDFDPIRPNISELEAEINNGGFHQYFFNSSGQNCFETLRALEEKNDEYSKQLADLLRKAIDVVNVDKLPNDILIDKIRKRELESLENDSIIDALYSLDRTYYGN</sequence>
<dbReference type="Proteomes" id="UP000276603">
    <property type="component" value="Unassembled WGS sequence"/>
</dbReference>